<dbReference type="Proteomes" id="UP000095087">
    <property type="component" value="Unassembled WGS sequence"/>
</dbReference>
<reference evidence="4 5" key="1">
    <citation type="submission" date="2016-07" db="EMBL/GenBank/DDBJ databases">
        <title>Draft genome sequence of Methyloligella halotolerans C2T (VKM B-2706T=CCUG 61687T=DSM 25045T), a halotolerant polyhydroxybutyrate accumulating methylotroph.</title>
        <authorList>
            <person name="Vasilenko O.V."/>
            <person name="Doronina N.V."/>
            <person name="Poroshina M.N."/>
            <person name="Tarlachkov S.V."/>
            <person name="Trotsenko Y.A."/>
        </authorList>
    </citation>
    <scope>NUCLEOTIDE SEQUENCE [LARGE SCALE GENOMIC DNA]</scope>
    <source>
        <strain evidence="4 5">VKM B-2706</strain>
    </source>
</reference>
<dbReference type="SUPFAM" id="SSF51735">
    <property type="entry name" value="NAD(P)-binding Rossmann-fold domains"/>
    <property type="match status" value="1"/>
</dbReference>
<accession>A0A1E2S2J6</accession>
<dbReference type="OrthoDB" id="9801785at2"/>
<dbReference type="PATRIC" id="fig|1177755.3.peg.492"/>
<organism evidence="4 5">
    <name type="scientific">Methyloligella halotolerans</name>
    <dbReference type="NCBI Taxonomy" id="1177755"/>
    <lineage>
        <taxon>Bacteria</taxon>
        <taxon>Pseudomonadati</taxon>
        <taxon>Pseudomonadota</taxon>
        <taxon>Alphaproteobacteria</taxon>
        <taxon>Hyphomicrobiales</taxon>
        <taxon>Hyphomicrobiaceae</taxon>
        <taxon>Methyloligella</taxon>
    </lineage>
</organism>
<dbReference type="InterPro" id="IPR001509">
    <property type="entry name" value="Epimerase_deHydtase"/>
</dbReference>
<dbReference type="RefSeq" id="WP_069093916.1">
    <property type="nucleotide sequence ID" value="NZ_MASI01000001.1"/>
</dbReference>
<dbReference type="EMBL" id="MASI01000001">
    <property type="protein sequence ID" value="ODA68664.1"/>
    <property type="molecule type" value="Genomic_DNA"/>
</dbReference>
<protein>
    <submittedName>
        <fullName evidence="4">UDP-glucose 4-epimerase</fullName>
        <ecNumber evidence="4">5.1.3.2</ecNumber>
    </submittedName>
</protein>
<evidence type="ECO:0000256" key="2">
    <source>
        <dbReference type="ARBA" id="ARBA00007637"/>
    </source>
</evidence>
<gene>
    <name evidence="4" type="ORF">A7A08_00496</name>
</gene>
<evidence type="ECO:0000256" key="1">
    <source>
        <dbReference type="ARBA" id="ARBA00005125"/>
    </source>
</evidence>
<evidence type="ECO:0000313" key="4">
    <source>
        <dbReference type="EMBL" id="ODA68664.1"/>
    </source>
</evidence>
<name>A0A1E2S2J6_9HYPH</name>
<dbReference type="EC" id="5.1.3.2" evidence="4"/>
<comment type="similarity">
    <text evidence="2">Belongs to the NAD(P)-dependent epimerase/dehydratase family.</text>
</comment>
<comment type="caution">
    <text evidence="4">The sequence shown here is derived from an EMBL/GenBank/DDBJ whole genome shotgun (WGS) entry which is preliminary data.</text>
</comment>
<evidence type="ECO:0000259" key="3">
    <source>
        <dbReference type="Pfam" id="PF01370"/>
    </source>
</evidence>
<dbReference type="PANTHER" id="PTHR43000">
    <property type="entry name" value="DTDP-D-GLUCOSE 4,6-DEHYDRATASE-RELATED"/>
    <property type="match status" value="1"/>
</dbReference>
<dbReference type="Gene3D" id="3.40.50.720">
    <property type="entry name" value="NAD(P)-binding Rossmann-like Domain"/>
    <property type="match status" value="1"/>
</dbReference>
<dbReference type="Gene3D" id="3.90.25.10">
    <property type="entry name" value="UDP-galactose 4-epimerase, domain 1"/>
    <property type="match status" value="1"/>
</dbReference>
<dbReference type="InterPro" id="IPR020904">
    <property type="entry name" value="Sc_DH/Rdtase_CS"/>
</dbReference>
<dbReference type="AlphaFoldDB" id="A0A1E2S2J6"/>
<keyword evidence="4" id="KW-0413">Isomerase</keyword>
<evidence type="ECO:0000313" key="5">
    <source>
        <dbReference type="Proteomes" id="UP000095087"/>
    </source>
</evidence>
<sequence length="308" mass="33315">MRLLVTGGAGFVGTNLIHYLSERGGFEICALDNESLGRRENLAPYDIEFVKGDIRDVDALDRVLPGKDAIVHLAADTRVIDSIENPDENFDVNVLGTFRLLQAARRHGVGRIVNASTGGAILGEAPPPVHEEMVARPSSPYGASKLAVEGYLSAFSESYGLAATSLRFSNIYGPRSFHKGSVVAHFIKQILAGKPLVVYGDGSQVRDYLYTGDLMDGIHAALTAEKSGVFQLGSGKPTTLNELIGVLKEVSGEPDLQVRYEDFRAGEIHTTWCDIGKARRELGFSADTGLKDGVTATWAWFREQTGES</sequence>
<dbReference type="PRINTS" id="PR01713">
    <property type="entry name" value="NUCEPIMERASE"/>
</dbReference>
<keyword evidence="5" id="KW-1185">Reference proteome</keyword>
<dbReference type="PROSITE" id="PS00061">
    <property type="entry name" value="ADH_SHORT"/>
    <property type="match status" value="1"/>
</dbReference>
<dbReference type="Pfam" id="PF01370">
    <property type="entry name" value="Epimerase"/>
    <property type="match status" value="1"/>
</dbReference>
<feature type="domain" description="NAD-dependent epimerase/dehydratase" evidence="3">
    <location>
        <begin position="4"/>
        <end position="233"/>
    </location>
</feature>
<dbReference type="GO" id="GO:0003978">
    <property type="term" value="F:UDP-glucose 4-epimerase activity"/>
    <property type="evidence" value="ECO:0007669"/>
    <property type="project" value="UniProtKB-EC"/>
</dbReference>
<dbReference type="STRING" id="1177755.A7A08_00496"/>
<comment type="pathway">
    <text evidence="1">Bacterial outer membrane biogenesis; LPS O-antigen biosynthesis.</text>
</comment>
<proteinExistence type="inferred from homology"/>
<dbReference type="InterPro" id="IPR036291">
    <property type="entry name" value="NAD(P)-bd_dom_sf"/>
</dbReference>